<evidence type="ECO:0000313" key="1">
    <source>
        <dbReference type="EMBL" id="GGF91318.1"/>
    </source>
</evidence>
<proteinExistence type="predicted"/>
<name>A0ABQ1VSH7_9BACL</name>
<sequence length="439" mass="49436">MIMTGAMLLLGGCSLSSTPFQLLQAPAQSQQQSNIRQEVLQHLPPHSKLVIPDNGPYGATAIFIKDMMGDGQRQVIAFYANEADEFEHGYIVLGENNGEWEELDQVNVPSRGVDFFQLADLNGDGRNEIITGWKGGIRGRNELQIHSLNEQKKLELDGDMLYTKMLVTDLDGDNWPELFNLSWDSEKMVAEAALYEYRDGQLSKQTALDLDGAINGYAQVVTGRVSEQRQGIVIVADIGAHSSYTSMLIKEQGQLKDVLNADPLDPEFYNAQTTLSEDVNGDGILEIDRMKEPPGTEDLPYAEMPFIHEWLQWSEGGKLQPVMNSFYNFESSYRFDLPERWTSQVTLRYSGDNKESITFKPLLNHGVTLLEIKVVSMADKTRETEKWKQDGLQFVSLREGKDKWIVGIFPESLEQYAAAVKSLAISEKELARGFKDMKF</sequence>
<reference evidence="2" key="1">
    <citation type="journal article" date="2019" name="Int. J. Syst. Evol. Microbiol.">
        <title>The Global Catalogue of Microorganisms (GCM) 10K type strain sequencing project: providing services to taxonomists for standard genome sequencing and annotation.</title>
        <authorList>
            <consortium name="The Broad Institute Genomics Platform"/>
            <consortium name="The Broad Institute Genome Sequencing Center for Infectious Disease"/>
            <person name="Wu L."/>
            <person name="Ma J."/>
        </authorList>
    </citation>
    <scope>NUCLEOTIDE SEQUENCE [LARGE SCALE GENOMIC DNA]</scope>
    <source>
        <strain evidence="2">CGMCC 1.15420</strain>
    </source>
</reference>
<comment type="caution">
    <text evidence="1">The sequence shown here is derived from an EMBL/GenBank/DDBJ whole genome shotgun (WGS) entry which is preliminary data.</text>
</comment>
<keyword evidence="2" id="KW-1185">Reference proteome</keyword>
<gene>
    <name evidence="1" type="ORF">GCM10010913_10970</name>
</gene>
<evidence type="ECO:0008006" key="3">
    <source>
        <dbReference type="Google" id="ProtNLM"/>
    </source>
</evidence>
<evidence type="ECO:0000313" key="2">
    <source>
        <dbReference type="Proteomes" id="UP000608420"/>
    </source>
</evidence>
<organism evidence="1 2">
    <name type="scientific">Paenibacillus aceti</name>
    <dbReference type="NCBI Taxonomy" id="1820010"/>
    <lineage>
        <taxon>Bacteria</taxon>
        <taxon>Bacillati</taxon>
        <taxon>Bacillota</taxon>
        <taxon>Bacilli</taxon>
        <taxon>Bacillales</taxon>
        <taxon>Paenibacillaceae</taxon>
        <taxon>Paenibacillus</taxon>
    </lineage>
</organism>
<dbReference type="SUPFAM" id="SSF69318">
    <property type="entry name" value="Integrin alpha N-terminal domain"/>
    <property type="match status" value="1"/>
</dbReference>
<dbReference type="InterPro" id="IPR028994">
    <property type="entry name" value="Integrin_alpha_N"/>
</dbReference>
<protein>
    <recommendedName>
        <fullName evidence="3">VCBS repeat-containing protein</fullName>
    </recommendedName>
</protein>
<dbReference type="Proteomes" id="UP000608420">
    <property type="component" value="Unassembled WGS sequence"/>
</dbReference>
<accession>A0ABQ1VSH7</accession>
<dbReference type="EMBL" id="BMIW01000005">
    <property type="protein sequence ID" value="GGF91318.1"/>
    <property type="molecule type" value="Genomic_DNA"/>
</dbReference>